<dbReference type="Gene3D" id="3.40.50.1820">
    <property type="entry name" value="alpha/beta hydrolase"/>
    <property type="match status" value="1"/>
</dbReference>
<dbReference type="InterPro" id="IPR029058">
    <property type="entry name" value="AB_hydrolase_fold"/>
</dbReference>
<feature type="signal peptide" evidence="2">
    <location>
        <begin position="1"/>
        <end position="19"/>
    </location>
</feature>
<sequence length="661" mass="74357">MKKRTLLAVTAALVGSVHSAPIAAQDKQSAILQSAELFAKSSAYFNPKISPDGKHLAFESSIDGKDALVILDSKTMQPSSVLRFSGNEQVGDYYWVNNERVVASKEYLKSWSTAPRYYGELVSANVDGNKYAYIFGYNPPQTSRLVRASSIVRAYGDVLDILPEDDRHILVSALPFGEYSFNLEAPREVYRVNVYTGRRSKITTAPIPFSRFLTDHDGEVRFVSGLNSNNKVELYYRVNDQWKSSDKLAALKNFKEFYPISFAENQDSVYAAISQSGEPRAIHHLNLKTGKSTKVASDDTVDPKEYWLDPDSKQLYAVEFESDYPTYAFVDPKNKRSEYLKQILTSLPGHQVRLVSETEAGDAYVIMAFNDRNPGDYYLFTTEPKEIRYLFSAREWLDPEKMAEVKPFEFTSRDGKTISGYLTLPPNIEAKNLPLIVNPHGGPHGPRDWWRFTEENQFLANNGYAVMQVNFRGSGGFGKQFEEAGYRKWGTNIQYDIIDATKHIVAEGIADKERICISGGSFGGYSALQSATLAPELFQCAVGSAGVYDLELMFTEGDVPDSRMGLSFLKEVLGTDPKVWKAMSPTHNADKLKASILLVHGGKDQRAPIEHYEAMAKALDKLNYPYESFVLDDEGHGFYKDEHRAKYYAHVLGFFDKHLKN</sequence>
<feature type="domain" description="Peptidase S9 prolyl oligopeptidase catalytic" evidence="3">
    <location>
        <begin position="450"/>
        <end position="660"/>
    </location>
</feature>
<organism evidence="4 5">
    <name type="scientific">Vibrio owensii CAIM 1854 = LMG 25443</name>
    <dbReference type="NCBI Taxonomy" id="1229493"/>
    <lineage>
        <taxon>Bacteria</taxon>
        <taxon>Pseudomonadati</taxon>
        <taxon>Pseudomonadota</taxon>
        <taxon>Gammaproteobacteria</taxon>
        <taxon>Vibrionales</taxon>
        <taxon>Vibrionaceae</taxon>
        <taxon>Vibrio</taxon>
    </lineage>
</organism>
<dbReference type="RefSeq" id="WP_020195425.1">
    <property type="nucleotide sequence ID" value="NZ_BAOH01000022.1"/>
</dbReference>
<dbReference type="AlphaFoldDB" id="A0A0C1ZIB6"/>
<keyword evidence="2" id="KW-0732">Signal</keyword>
<dbReference type="EMBL" id="JPRD01000016">
    <property type="protein sequence ID" value="KIF52946.1"/>
    <property type="molecule type" value="Genomic_DNA"/>
</dbReference>
<dbReference type="InterPro" id="IPR002470">
    <property type="entry name" value="Peptidase_S9A"/>
</dbReference>
<evidence type="ECO:0000313" key="5">
    <source>
        <dbReference type="Proteomes" id="UP000031586"/>
    </source>
</evidence>
<evidence type="ECO:0000256" key="1">
    <source>
        <dbReference type="ARBA" id="ARBA00022801"/>
    </source>
</evidence>
<dbReference type="Pfam" id="PF00326">
    <property type="entry name" value="Peptidase_S9"/>
    <property type="match status" value="1"/>
</dbReference>
<gene>
    <name evidence="4" type="ORF">H735_11300</name>
</gene>
<reference evidence="4 5" key="1">
    <citation type="submission" date="2014-07" db="EMBL/GenBank/DDBJ databases">
        <title>Unique and conserved regions in Vibrio harveyi and related species in comparison with the shrimp pathogen Vibrio harveyi CAIM 1792.</title>
        <authorList>
            <person name="Espinoza-Valles I."/>
            <person name="Vora G."/>
            <person name="Leekitcharoenphon P."/>
            <person name="Ussery D."/>
            <person name="Hoj L."/>
            <person name="Gomez-Gil B."/>
        </authorList>
    </citation>
    <scope>NUCLEOTIDE SEQUENCE [LARGE SCALE GENOMIC DNA]</scope>
    <source>
        <strain evidence="5">CAIM 1854 / LMG 25443</strain>
    </source>
</reference>
<comment type="caution">
    <text evidence="4">The sequence shown here is derived from an EMBL/GenBank/DDBJ whole genome shotgun (WGS) entry which is preliminary data.</text>
</comment>
<name>A0A0C1ZIB6_9VIBR</name>
<keyword evidence="1" id="KW-0378">Hydrolase</keyword>
<dbReference type="PRINTS" id="PR00862">
    <property type="entry name" value="PROLIGOPTASE"/>
</dbReference>
<proteinExistence type="predicted"/>
<evidence type="ECO:0000313" key="4">
    <source>
        <dbReference type="EMBL" id="KIF52946.1"/>
    </source>
</evidence>
<dbReference type="SUPFAM" id="SSF53474">
    <property type="entry name" value="alpha/beta-Hydrolases"/>
    <property type="match status" value="1"/>
</dbReference>
<feature type="chain" id="PRO_5002145052" evidence="2">
    <location>
        <begin position="20"/>
        <end position="661"/>
    </location>
</feature>
<evidence type="ECO:0000256" key="2">
    <source>
        <dbReference type="SAM" id="SignalP"/>
    </source>
</evidence>
<evidence type="ECO:0000259" key="3">
    <source>
        <dbReference type="Pfam" id="PF00326"/>
    </source>
</evidence>
<dbReference type="PANTHER" id="PTHR42776">
    <property type="entry name" value="SERINE PEPTIDASE S9 FAMILY MEMBER"/>
    <property type="match status" value="1"/>
</dbReference>
<dbReference type="InterPro" id="IPR001375">
    <property type="entry name" value="Peptidase_S9_cat"/>
</dbReference>
<dbReference type="GO" id="GO:0004252">
    <property type="term" value="F:serine-type endopeptidase activity"/>
    <property type="evidence" value="ECO:0007669"/>
    <property type="project" value="InterPro"/>
</dbReference>
<dbReference type="PATRIC" id="fig|1229493.5.peg.1356"/>
<dbReference type="FunFam" id="3.40.50.1820:FF:000442">
    <property type="entry name" value="Subfamily S9C unassigned peptidase"/>
    <property type="match status" value="1"/>
</dbReference>
<accession>A0A0C1ZIB6</accession>
<dbReference type="GO" id="GO:0006508">
    <property type="term" value="P:proteolysis"/>
    <property type="evidence" value="ECO:0007669"/>
    <property type="project" value="InterPro"/>
</dbReference>
<protein>
    <submittedName>
        <fullName evidence="4">Peptidase S9</fullName>
    </submittedName>
</protein>
<dbReference type="SUPFAM" id="SSF82171">
    <property type="entry name" value="DPP6 N-terminal domain-like"/>
    <property type="match status" value="1"/>
</dbReference>
<dbReference type="Proteomes" id="UP000031586">
    <property type="component" value="Unassembled WGS sequence"/>
</dbReference>
<dbReference type="PANTHER" id="PTHR42776:SF27">
    <property type="entry name" value="DIPEPTIDYL PEPTIDASE FAMILY MEMBER 6"/>
    <property type="match status" value="1"/>
</dbReference>